<evidence type="ECO:0000256" key="1">
    <source>
        <dbReference type="SAM" id="Phobius"/>
    </source>
</evidence>
<keyword evidence="1" id="KW-1133">Transmembrane helix</keyword>
<dbReference type="Proteomes" id="UP001287282">
    <property type="component" value="Unassembled WGS sequence"/>
</dbReference>
<gene>
    <name evidence="2" type="ORF">RYX56_06485</name>
</gene>
<keyword evidence="1" id="KW-0472">Membrane</keyword>
<evidence type="ECO:0000313" key="2">
    <source>
        <dbReference type="EMBL" id="MDV2684018.1"/>
    </source>
</evidence>
<dbReference type="PROSITE" id="PS51257">
    <property type="entry name" value="PROKAR_LIPOPROTEIN"/>
    <property type="match status" value="1"/>
</dbReference>
<keyword evidence="3" id="KW-1185">Reference proteome</keyword>
<evidence type="ECO:0008006" key="4">
    <source>
        <dbReference type="Google" id="ProtNLM"/>
    </source>
</evidence>
<proteinExistence type="predicted"/>
<organism evidence="2 3">
    <name type="scientific">Alkalihalophilus lindianensis</name>
    <dbReference type="NCBI Taxonomy" id="1630542"/>
    <lineage>
        <taxon>Bacteria</taxon>
        <taxon>Bacillati</taxon>
        <taxon>Bacillota</taxon>
        <taxon>Bacilli</taxon>
        <taxon>Bacillales</taxon>
        <taxon>Bacillaceae</taxon>
        <taxon>Alkalihalophilus</taxon>
    </lineage>
</organism>
<name>A0ABU3X9N0_9BACI</name>
<sequence>MFIGFGKKKGRFLVNQTYLGLWMCIGSLILFGCSEESESRHFQTQGEYWGGSMIVHKHSKDAIYAMGEELDITLEYIGDNEDITNIEILFKDPFTYSISLKINESEFENNTIKIMDRNAFDAVYTINNHFPILIKWFEGPEFKEEEIYFE</sequence>
<feature type="transmembrane region" description="Helical" evidence="1">
    <location>
        <begin position="12"/>
        <end position="32"/>
    </location>
</feature>
<protein>
    <recommendedName>
        <fullName evidence="4">DUF4825 domain-containing protein</fullName>
    </recommendedName>
</protein>
<evidence type="ECO:0000313" key="3">
    <source>
        <dbReference type="Proteomes" id="UP001287282"/>
    </source>
</evidence>
<reference evidence="2 3" key="1">
    <citation type="submission" date="2023-10" db="EMBL/GenBank/DDBJ databases">
        <title>Screening of Alkalihalobacillus lindianensis BZ-TG-R113 and Its Alleviation of Salt Stress on Rapeseed Growth.</title>
        <authorList>
            <person name="Zhao B."/>
            <person name="Guo T."/>
        </authorList>
    </citation>
    <scope>NUCLEOTIDE SEQUENCE [LARGE SCALE GENOMIC DNA]</scope>
    <source>
        <strain evidence="2 3">BZ-TG-R113</strain>
    </source>
</reference>
<dbReference type="RefSeq" id="WP_317121237.1">
    <property type="nucleotide sequence ID" value="NZ_JAWJBA010000001.1"/>
</dbReference>
<comment type="caution">
    <text evidence="2">The sequence shown here is derived from an EMBL/GenBank/DDBJ whole genome shotgun (WGS) entry which is preliminary data.</text>
</comment>
<dbReference type="EMBL" id="JAWJBA010000001">
    <property type="protein sequence ID" value="MDV2684018.1"/>
    <property type="molecule type" value="Genomic_DNA"/>
</dbReference>
<accession>A0ABU3X9N0</accession>
<keyword evidence="1" id="KW-0812">Transmembrane</keyword>